<organism evidence="1 2">
    <name type="scientific">Candidatus Roizmanbacteria bacterium CG03_land_8_20_14_0_80_39_12</name>
    <dbReference type="NCBI Taxonomy" id="1974847"/>
    <lineage>
        <taxon>Bacteria</taxon>
        <taxon>Candidatus Roizmaniibacteriota</taxon>
    </lineage>
</organism>
<name>A0A2M7BTH0_9BACT</name>
<proteinExistence type="predicted"/>
<evidence type="ECO:0008006" key="3">
    <source>
        <dbReference type="Google" id="ProtNLM"/>
    </source>
</evidence>
<evidence type="ECO:0000313" key="2">
    <source>
        <dbReference type="Proteomes" id="UP000230119"/>
    </source>
</evidence>
<dbReference type="EMBL" id="PEVA01000036">
    <property type="protein sequence ID" value="PIV08789.1"/>
    <property type="molecule type" value="Genomic_DNA"/>
</dbReference>
<dbReference type="InterPro" id="IPR027417">
    <property type="entry name" value="P-loop_NTPase"/>
</dbReference>
<dbReference type="Gene3D" id="3.40.50.300">
    <property type="entry name" value="P-loop containing nucleotide triphosphate hydrolases"/>
    <property type="match status" value="1"/>
</dbReference>
<protein>
    <recommendedName>
        <fullName evidence="3">Cytidylate kinase-like family protein</fullName>
    </recommendedName>
</protein>
<evidence type="ECO:0000313" key="1">
    <source>
        <dbReference type="EMBL" id="PIV08789.1"/>
    </source>
</evidence>
<dbReference type="Pfam" id="PF13189">
    <property type="entry name" value="Cytidylate_kin2"/>
    <property type="match status" value="1"/>
</dbReference>
<reference evidence="2" key="1">
    <citation type="submission" date="2017-09" db="EMBL/GenBank/DDBJ databases">
        <title>Depth-based differentiation of microbial function through sediment-hosted aquifers and enrichment of novel symbionts in the deep terrestrial subsurface.</title>
        <authorList>
            <person name="Probst A.J."/>
            <person name="Ladd B."/>
            <person name="Jarett J.K."/>
            <person name="Geller-Mcgrath D.E."/>
            <person name="Sieber C.M.K."/>
            <person name="Emerson J.B."/>
            <person name="Anantharaman K."/>
            <person name="Thomas B.C."/>
            <person name="Malmstrom R."/>
            <person name="Stieglmeier M."/>
            <person name="Klingl A."/>
            <person name="Woyke T."/>
            <person name="Ryan C.M."/>
            <person name="Banfield J.F."/>
        </authorList>
    </citation>
    <scope>NUCLEOTIDE SEQUENCE [LARGE SCALE GENOMIC DNA]</scope>
</reference>
<sequence>MKRLFELINKNLESTFLRHSGQHKDTNPPIITISRERGSGGRPIAYLLAKKLGNPWQVFHKDIVEEIAHETSLDPELVKQIDESRISIIKEILDSIFGKKMLTMNSYYKHLLHILATIGSRGYAIVVGRGANFLFPNALKVRIVSDMPTRIQAMVKYEHISVKEAKQQIEDSDRDRNEFIQALFQHDQRKAHHYDVVIRTGPDIDVEEATDVIVYLAKKKFKIK</sequence>
<dbReference type="AlphaFoldDB" id="A0A2M7BTH0"/>
<comment type="caution">
    <text evidence="1">The sequence shown here is derived from an EMBL/GenBank/DDBJ whole genome shotgun (WGS) entry which is preliminary data.</text>
</comment>
<gene>
    <name evidence="1" type="ORF">COS52_00900</name>
</gene>
<dbReference type="Proteomes" id="UP000230119">
    <property type="component" value="Unassembled WGS sequence"/>
</dbReference>
<accession>A0A2M7BTH0</accession>